<accession>A0A2I0T1K7</accession>
<dbReference type="AlphaFoldDB" id="A0A2I0T1K7"/>
<reference evidence="3" key="2">
    <citation type="submission" date="2017-12" db="EMBL/GenBank/DDBJ databases">
        <title>Genome sequence of the Bar-tailed Godwit (Limosa lapponica baueri).</title>
        <authorList>
            <person name="Lima N.C.B."/>
            <person name="Parody-Merino A.M."/>
            <person name="Battley P.F."/>
            <person name="Fidler A.E."/>
            <person name="Prosdocimi F."/>
        </authorList>
    </citation>
    <scope>NUCLEOTIDE SEQUENCE [LARGE SCALE GENOMIC DNA]</scope>
</reference>
<proteinExistence type="predicted"/>
<reference evidence="3" key="1">
    <citation type="submission" date="2017-11" db="EMBL/GenBank/DDBJ databases">
        <authorList>
            <person name="Lima N.C."/>
            <person name="Parody-Merino A.M."/>
            <person name="Battley P.F."/>
            <person name="Fidler A.E."/>
            <person name="Prosdocimi F."/>
        </authorList>
    </citation>
    <scope>NUCLEOTIDE SEQUENCE [LARGE SCALE GENOMIC DNA]</scope>
</reference>
<feature type="compositionally biased region" description="Low complexity" evidence="1">
    <location>
        <begin position="32"/>
        <end position="44"/>
    </location>
</feature>
<organism evidence="2 3">
    <name type="scientific">Limosa lapponica baueri</name>
    <dbReference type="NCBI Taxonomy" id="1758121"/>
    <lineage>
        <taxon>Eukaryota</taxon>
        <taxon>Metazoa</taxon>
        <taxon>Chordata</taxon>
        <taxon>Craniata</taxon>
        <taxon>Vertebrata</taxon>
        <taxon>Euteleostomi</taxon>
        <taxon>Archelosauria</taxon>
        <taxon>Archosauria</taxon>
        <taxon>Dinosauria</taxon>
        <taxon>Saurischia</taxon>
        <taxon>Theropoda</taxon>
        <taxon>Coelurosauria</taxon>
        <taxon>Aves</taxon>
        <taxon>Neognathae</taxon>
        <taxon>Neoaves</taxon>
        <taxon>Charadriiformes</taxon>
        <taxon>Scolopacidae</taxon>
        <taxon>Limosa</taxon>
    </lineage>
</organism>
<evidence type="ECO:0000313" key="2">
    <source>
        <dbReference type="EMBL" id="PKU27678.1"/>
    </source>
</evidence>
<keyword evidence="3" id="KW-1185">Reference proteome</keyword>
<protein>
    <submittedName>
        <fullName evidence="2">Uncharacterized protein</fullName>
    </submittedName>
</protein>
<sequence length="69" mass="8089">MKMMTTTTLKKEATRRKKFKKDPQGVKTGQTSRSFFFPPRLRFPGIQAEGIRGEKRKRDPEDEGEEEED</sequence>
<gene>
    <name evidence="2" type="ORF">llap_22018</name>
</gene>
<name>A0A2I0T1K7_LIMLA</name>
<dbReference type="Proteomes" id="UP000233556">
    <property type="component" value="Unassembled WGS sequence"/>
</dbReference>
<evidence type="ECO:0000313" key="3">
    <source>
        <dbReference type="Proteomes" id="UP000233556"/>
    </source>
</evidence>
<evidence type="ECO:0000256" key="1">
    <source>
        <dbReference type="SAM" id="MobiDB-lite"/>
    </source>
</evidence>
<feature type="compositionally biased region" description="Basic and acidic residues" evidence="1">
    <location>
        <begin position="51"/>
        <end position="60"/>
    </location>
</feature>
<feature type="region of interest" description="Disordered" evidence="1">
    <location>
        <begin position="1"/>
        <end position="69"/>
    </location>
</feature>
<dbReference type="EMBL" id="KZ525212">
    <property type="protein sequence ID" value="PKU27678.1"/>
    <property type="molecule type" value="Genomic_DNA"/>
</dbReference>